<evidence type="ECO:0000256" key="1">
    <source>
        <dbReference type="ARBA" id="ARBA00004496"/>
    </source>
</evidence>
<comment type="subcellular location">
    <subcellularLocation>
        <location evidence="1">Cytoplasm</location>
    </subcellularLocation>
</comment>
<evidence type="ECO:0000313" key="10">
    <source>
        <dbReference type="EMBL" id="MDR7301431.1"/>
    </source>
</evidence>
<dbReference type="SUPFAM" id="SSF53335">
    <property type="entry name" value="S-adenosyl-L-methionine-dependent methyltransferases"/>
    <property type="match status" value="1"/>
</dbReference>
<dbReference type="EC" id="2.1.1.77" evidence="3 9"/>
<dbReference type="EMBL" id="JAVDXW010000001">
    <property type="protein sequence ID" value="MDR7301431.1"/>
    <property type="molecule type" value="Genomic_DNA"/>
</dbReference>
<evidence type="ECO:0000313" key="11">
    <source>
        <dbReference type="Proteomes" id="UP001180845"/>
    </source>
</evidence>
<gene>
    <name evidence="10" type="ORF">JOF55_001612</name>
</gene>
<evidence type="ECO:0000256" key="2">
    <source>
        <dbReference type="ARBA" id="ARBA00005369"/>
    </source>
</evidence>
<dbReference type="GO" id="GO:0004719">
    <property type="term" value="F:protein-L-isoaspartate (D-aspartate) O-methyltransferase activity"/>
    <property type="evidence" value="ECO:0007669"/>
    <property type="project" value="UniProtKB-UniRule"/>
</dbReference>
<evidence type="ECO:0000256" key="5">
    <source>
        <dbReference type="ARBA" id="ARBA00022490"/>
    </source>
</evidence>
<protein>
    <recommendedName>
        <fullName evidence="4 9">Protein-L-isoaspartate O-methyltransferase</fullName>
        <ecNumber evidence="3 9">2.1.1.77</ecNumber>
    </recommendedName>
</protein>
<accession>A0AAE3ZAQ2</accession>
<dbReference type="GO" id="GO:0005737">
    <property type="term" value="C:cytoplasm"/>
    <property type="evidence" value="ECO:0007669"/>
    <property type="project" value="UniProtKB-SubCell"/>
</dbReference>
<evidence type="ECO:0000256" key="8">
    <source>
        <dbReference type="ARBA" id="ARBA00022691"/>
    </source>
</evidence>
<dbReference type="Pfam" id="PF01135">
    <property type="entry name" value="PCMT"/>
    <property type="match status" value="1"/>
</dbReference>
<evidence type="ECO:0000256" key="7">
    <source>
        <dbReference type="ARBA" id="ARBA00022679"/>
    </source>
</evidence>
<evidence type="ECO:0000256" key="3">
    <source>
        <dbReference type="ARBA" id="ARBA00011890"/>
    </source>
</evidence>
<name>A0AAE3ZAQ2_9ACTN</name>
<dbReference type="AlphaFoldDB" id="A0AAE3ZAQ2"/>
<dbReference type="PANTHER" id="PTHR11579">
    <property type="entry name" value="PROTEIN-L-ISOASPARTATE O-METHYLTRANSFERASE"/>
    <property type="match status" value="1"/>
</dbReference>
<proteinExistence type="inferred from homology"/>
<keyword evidence="5" id="KW-0963">Cytoplasm</keyword>
<dbReference type="InterPro" id="IPR000682">
    <property type="entry name" value="PCMT"/>
</dbReference>
<keyword evidence="7 10" id="KW-0808">Transferase</keyword>
<dbReference type="PANTHER" id="PTHR11579:SF0">
    <property type="entry name" value="PROTEIN-L-ISOASPARTATE(D-ASPARTATE) O-METHYLTRANSFERASE"/>
    <property type="match status" value="1"/>
</dbReference>
<dbReference type="NCBIfam" id="NF001453">
    <property type="entry name" value="PRK00312.1"/>
    <property type="match status" value="1"/>
</dbReference>
<evidence type="ECO:0000256" key="9">
    <source>
        <dbReference type="NCBIfam" id="TIGR00080"/>
    </source>
</evidence>
<keyword evidence="6 10" id="KW-0489">Methyltransferase</keyword>
<dbReference type="CDD" id="cd02440">
    <property type="entry name" value="AdoMet_MTases"/>
    <property type="match status" value="1"/>
</dbReference>
<dbReference type="Proteomes" id="UP001180845">
    <property type="component" value="Unassembled WGS sequence"/>
</dbReference>
<evidence type="ECO:0000256" key="4">
    <source>
        <dbReference type="ARBA" id="ARBA00013346"/>
    </source>
</evidence>
<keyword evidence="8" id="KW-0949">S-adenosyl-L-methionine</keyword>
<comment type="similarity">
    <text evidence="2">Belongs to the methyltransferase superfamily. L-isoaspartyl/D-aspartyl protein methyltransferase family.</text>
</comment>
<dbReference type="Gene3D" id="3.40.50.150">
    <property type="entry name" value="Vaccinia Virus protein VP39"/>
    <property type="match status" value="1"/>
</dbReference>
<dbReference type="InterPro" id="IPR029063">
    <property type="entry name" value="SAM-dependent_MTases_sf"/>
</dbReference>
<reference evidence="10" key="1">
    <citation type="submission" date="2023-07" db="EMBL/GenBank/DDBJ databases">
        <title>Sequencing the genomes of 1000 actinobacteria strains.</title>
        <authorList>
            <person name="Klenk H.-P."/>
        </authorList>
    </citation>
    <scope>NUCLEOTIDE SEQUENCE</scope>
    <source>
        <strain evidence="10">DSM 45977</strain>
    </source>
</reference>
<organism evidence="10 11">
    <name type="scientific">Haloactinomyces albus</name>
    <dbReference type="NCBI Taxonomy" id="1352928"/>
    <lineage>
        <taxon>Bacteria</taxon>
        <taxon>Bacillati</taxon>
        <taxon>Actinomycetota</taxon>
        <taxon>Actinomycetes</taxon>
        <taxon>Actinopolysporales</taxon>
        <taxon>Actinopolysporaceae</taxon>
        <taxon>Haloactinomyces</taxon>
    </lineage>
</organism>
<comment type="caution">
    <text evidence="10">The sequence shown here is derived from an EMBL/GenBank/DDBJ whole genome shotgun (WGS) entry which is preliminary data.</text>
</comment>
<sequence>MPTPSGQRAEMVRRLHAEGITDRRVLDAMGEVPRERFVPEAVAADAYLDVPLSIGAGQTISTPWIVAFSTGSLGVGPEDTALEVGTGSGYGAAVLSRCCRAVVTIERHPELAEGARTRLAELGYDNVEVRTGDGSLGAPDRALFPAILVTAMAAEELPSALAEQLTPSGTLVCPVGTGSAGTLLRYHGGRTEELADVAFVPLTTD</sequence>
<dbReference type="GO" id="GO:0032259">
    <property type="term" value="P:methylation"/>
    <property type="evidence" value="ECO:0007669"/>
    <property type="project" value="UniProtKB-KW"/>
</dbReference>
<keyword evidence="11" id="KW-1185">Reference proteome</keyword>
<dbReference type="GO" id="GO:0030091">
    <property type="term" value="P:protein repair"/>
    <property type="evidence" value="ECO:0007669"/>
    <property type="project" value="UniProtKB-UniRule"/>
</dbReference>
<evidence type="ECO:0000256" key="6">
    <source>
        <dbReference type="ARBA" id="ARBA00022603"/>
    </source>
</evidence>
<dbReference type="NCBIfam" id="TIGR00080">
    <property type="entry name" value="pimt"/>
    <property type="match status" value="1"/>
</dbReference>